<evidence type="ECO:0000256" key="2">
    <source>
        <dbReference type="SAM" id="MobiDB-lite"/>
    </source>
</evidence>
<keyword evidence="1" id="KW-0863">Zinc-finger</keyword>
<organism evidence="4">
    <name type="scientific">Ixodes ricinus</name>
    <name type="common">Common tick</name>
    <name type="synonym">Acarus ricinus</name>
    <dbReference type="NCBI Taxonomy" id="34613"/>
    <lineage>
        <taxon>Eukaryota</taxon>
        <taxon>Metazoa</taxon>
        <taxon>Ecdysozoa</taxon>
        <taxon>Arthropoda</taxon>
        <taxon>Chelicerata</taxon>
        <taxon>Arachnida</taxon>
        <taxon>Acari</taxon>
        <taxon>Parasitiformes</taxon>
        <taxon>Ixodida</taxon>
        <taxon>Ixodoidea</taxon>
        <taxon>Ixodidae</taxon>
        <taxon>Ixodinae</taxon>
        <taxon>Ixodes</taxon>
    </lineage>
</organism>
<feature type="domain" description="CCHC-type" evidence="3">
    <location>
        <begin position="219"/>
        <end position="233"/>
    </location>
</feature>
<dbReference type="InterPro" id="IPR036875">
    <property type="entry name" value="Znf_CCHC_sf"/>
</dbReference>
<dbReference type="GO" id="GO:0008270">
    <property type="term" value="F:zinc ion binding"/>
    <property type="evidence" value="ECO:0007669"/>
    <property type="project" value="UniProtKB-KW"/>
</dbReference>
<dbReference type="PANTHER" id="PTHR22639">
    <property type="entry name" value="GAG-RELATED PROTEIN"/>
    <property type="match status" value="1"/>
</dbReference>
<dbReference type="PANTHER" id="PTHR22639:SF3">
    <property type="entry name" value="ZINC FINGER CCHC DOMAIN-CONTAINING PROTEIN 3"/>
    <property type="match status" value="1"/>
</dbReference>
<dbReference type="EMBL" id="GIFC01017072">
    <property type="protein sequence ID" value="MXU99155.1"/>
    <property type="molecule type" value="Transcribed_RNA"/>
</dbReference>
<evidence type="ECO:0000259" key="3">
    <source>
        <dbReference type="PROSITE" id="PS50158"/>
    </source>
</evidence>
<dbReference type="Gene3D" id="4.10.60.10">
    <property type="entry name" value="Zinc finger, CCHC-type"/>
    <property type="match status" value="1"/>
</dbReference>
<dbReference type="GO" id="GO:0003690">
    <property type="term" value="F:double-stranded DNA binding"/>
    <property type="evidence" value="ECO:0007669"/>
    <property type="project" value="InterPro"/>
</dbReference>
<keyword evidence="1" id="KW-0479">Metal-binding</keyword>
<feature type="region of interest" description="Disordered" evidence="2">
    <location>
        <begin position="277"/>
        <end position="405"/>
    </location>
</feature>
<feature type="compositionally biased region" description="Low complexity" evidence="2">
    <location>
        <begin position="279"/>
        <end position="289"/>
    </location>
</feature>
<dbReference type="InterPro" id="IPR042509">
    <property type="entry name" value="ZCCHC3"/>
</dbReference>
<name>A0A6B0VC32_IXORI</name>
<proteinExistence type="predicted"/>
<dbReference type="SUPFAM" id="SSF57756">
    <property type="entry name" value="Retrovirus zinc finger-like domains"/>
    <property type="match status" value="1"/>
</dbReference>
<dbReference type="InterPro" id="IPR001878">
    <property type="entry name" value="Znf_CCHC"/>
</dbReference>
<accession>A0A6B0VC32</accession>
<dbReference type="PROSITE" id="PS50158">
    <property type="entry name" value="ZF_CCHC"/>
    <property type="match status" value="1"/>
</dbReference>
<dbReference type="GO" id="GO:0002218">
    <property type="term" value="P:activation of innate immune response"/>
    <property type="evidence" value="ECO:0007669"/>
    <property type="project" value="InterPro"/>
</dbReference>
<sequence>MAILLPAAEAYGRTIMSSVGAVPAAELGRGIRSADAAPQDYELLLPTLPSGPSILNTVFLHADVKARPYRLEHFRDALALAALLPEVLALGAYQYNHVWAVTFKSDEGKKRLLAADDFKVKDRRCVLVDPCNQDVRLKLHWLLHHVQDDEVRAALAPYGKVTGITRDKWRVSGCTDMASTTRSVSIKLKPGVAADDLPHQLRIAGDLALVVVPGRAPLCLRCKGKGHIRRECRVPRCTLCRRFGHDESQCVRTYASVTGPMGIDDNSEHLMDVADAEEAASGASDGADVTPASEAEEKQGKADAALGADATRQAGQPDTPPAERAASSGVEANVVEEPAVDATMLDGEASASCPNIKRSRVDDVTDPCAASHEEPPPKATPLRRPRLNIKPKVPVDDPRVAKPPP</sequence>
<dbReference type="SMART" id="SM00343">
    <property type="entry name" value="ZnF_C2HC"/>
    <property type="match status" value="2"/>
</dbReference>
<evidence type="ECO:0000256" key="1">
    <source>
        <dbReference type="PROSITE-ProRule" id="PRU00047"/>
    </source>
</evidence>
<protein>
    <submittedName>
        <fullName evidence="4">Putative l1-5 dr</fullName>
    </submittedName>
</protein>
<keyword evidence="1" id="KW-0862">Zinc</keyword>
<evidence type="ECO:0000313" key="4">
    <source>
        <dbReference type="EMBL" id="MXU99155.1"/>
    </source>
</evidence>
<feature type="compositionally biased region" description="Basic and acidic residues" evidence="2">
    <location>
        <begin position="393"/>
        <end position="405"/>
    </location>
</feature>
<dbReference type="GO" id="GO:0003723">
    <property type="term" value="F:RNA binding"/>
    <property type="evidence" value="ECO:0007669"/>
    <property type="project" value="InterPro"/>
</dbReference>
<dbReference type="AlphaFoldDB" id="A0A6B0VC32"/>
<reference evidence="4" key="1">
    <citation type="submission" date="2019-12" db="EMBL/GenBank/DDBJ databases">
        <title>An insight into the sialome of adult female Ixodes ricinus ticks feeding for 6 days.</title>
        <authorList>
            <person name="Perner J."/>
            <person name="Ribeiro J.M.C."/>
        </authorList>
    </citation>
    <scope>NUCLEOTIDE SEQUENCE</scope>
    <source>
        <strain evidence="4">Semi-engorged</strain>
        <tissue evidence="4">Salivary glands</tissue>
    </source>
</reference>